<feature type="transmembrane region" description="Helical" evidence="5">
    <location>
        <begin position="47"/>
        <end position="65"/>
    </location>
</feature>
<evidence type="ECO:0000256" key="1">
    <source>
        <dbReference type="ARBA" id="ARBA00004141"/>
    </source>
</evidence>
<evidence type="ECO:0000313" key="6">
    <source>
        <dbReference type="EMBL" id="OQP53257.1"/>
    </source>
</evidence>
<gene>
    <name evidence="6" type="ORF">A4D02_22975</name>
</gene>
<proteinExistence type="predicted"/>
<feature type="transmembrane region" description="Helical" evidence="5">
    <location>
        <begin position="97"/>
        <end position="114"/>
    </location>
</feature>
<keyword evidence="3 5" id="KW-1133">Transmembrane helix</keyword>
<keyword evidence="4 5" id="KW-0472">Membrane</keyword>
<evidence type="ECO:0000256" key="3">
    <source>
        <dbReference type="ARBA" id="ARBA00022989"/>
    </source>
</evidence>
<dbReference type="InterPro" id="IPR032808">
    <property type="entry name" value="DoxX"/>
</dbReference>
<evidence type="ECO:0000256" key="4">
    <source>
        <dbReference type="ARBA" id="ARBA00023136"/>
    </source>
</evidence>
<sequence length="124" mass="13823">MKRDKIIYWIVTGLLSLSLVLAGYMYLTSPVMEAGIKHFGFPGFFRIELGVAKIIASLVLILPVVPPRIKEWAYIGVGIVFASAFVAHTSVDGIHTTLSVVISFGFWITSFIFFNRINKRTISI</sequence>
<dbReference type="Proteomes" id="UP000192277">
    <property type="component" value="Unassembled WGS sequence"/>
</dbReference>
<evidence type="ECO:0000256" key="5">
    <source>
        <dbReference type="SAM" id="Phobius"/>
    </source>
</evidence>
<evidence type="ECO:0000313" key="7">
    <source>
        <dbReference type="Proteomes" id="UP000192277"/>
    </source>
</evidence>
<evidence type="ECO:0000256" key="2">
    <source>
        <dbReference type="ARBA" id="ARBA00022692"/>
    </source>
</evidence>
<reference evidence="6 7" key="1">
    <citation type="submission" date="2016-04" db="EMBL/GenBank/DDBJ databases">
        <authorList>
            <person name="Chen L."/>
            <person name="Zhuang W."/>
            <person name="Wang G."/>
        </authorList>
    </citation>
    <scope>NUCLEOTIDE SEQUENCE [LARGE SCALE GENOMIC DNA]</scope>
    <source>
        <strain evidence="7">GR20</strain>
    </source>
</reference>
<protein>
    <recommendedName>
        <fullName evidence="8">DoxX family protein</fullName>
    </recommendedName>
</protein>
<organism evidence="6 7">
    <name type="scientific">Niastella koreensis</name>
    <dbReference type="NCBI Taxonomy" id="354356"/>
    <lineage>
        <taxon>Bacteria</taxon>
        <taxon>Pseudomonadati</taxon>
        <taxon>Bacteroidota</taxon>
        <taxon>Chitinophagia</taxon>
        <taxon>Chitinophagales</taxon>
        <taxon>Chitinophagaceae</taxon>
        <taxon>Niastella</taxon>
    </lineage>
</organism>
<keyword evidence="2 5" id="KW-0812">Transmembrane</keyword>
<comment type="subcellular location">
    <subcellularLocation>
        <location evidence="1">Membrane</location>
        <topology evidence="1">Multi-pass membrane protein</topology>
    </subcellularLocation>
</comment>
<keyword evidence="7" id="KW-1185">Reference proteome</keyword>
<evidence type="ECO:0008006" key="8">
    <source>
        <dbReference type="Google" id="ProtNLM"/>
    </source>
</evidence>
<dbReference type="EMBL" id="LWBO01000003">
    <property type="protein sequence ID" value="OQP53257.1"/>
    <property type="molecule type" value="Genomic_DNA"/>
</dbReference>
<feature type="transmembrane region" description="Helical" evidence="5">
    <location>
        <begin position="7"/>
        <end position="27"/>
    </location>
</feature>
<accession>A0ABX3P235</accession>
<dbReference type="Pfam" id="PF13564">
    <property type="entry name" value="DoxX_2"/>
    <property type="match status" value="1"/>
</dbReference>
<feature type="transmembrane region" description="Helical" evidence="5">
    <location>
        <begin position="72"/>
        <end position="91"/>
    </location>
</feature>
<dbReference type="RefSeq" id="WP_014218201.1">
    <property type="nucleotide sequence ID" value="NZ_LWBO01000003.1"/>
</dbReference>
<name>A0ABX3P235_9BACT</name>
<comment type="caution">
    <text evidence="6">The sequence shown here is derived from an EMBL/GenBank/DDBJ whole genome shotgun (WGS) entry which is preliminary data.</text>
</comment>